<dbReference type="AlphaFoldDB" id="A0A1H5Y5L0"/>
<evidence type="ECO:0000313" key="3">
    <source>
        <dbReference type="Proteomes" id="UP000236728"/>
    </source>
</evidence>
<reference evidence="2 3" key="1">
    <citation type="submission" date="2016-10" db="EMBL/GenBank/DDBJ databases">
        <authorList>
            <person name="de Groot N.N."/>
        </authorList>
    </citation>
    <scope>NUCLEOTIDE SEQUENCE [LARGE SCALE GENOMIC DNA]</scope>
    <source>
        <strain evidence="2 3">DSM 22489</strain>
    </source>
</reference>
<dbReference type="EMBL" id="FNVA01000003">
    <property type="protein sequence ID" value="SEG18826.1"/>
    <property type="molecule type" value="Genomic_DNA"/>
</dbReference>
<dbReference type="NCBIfam" id="NF005548">
    <property type="entry name" value="PRK07208.1-4"/>
    <property type="match status" value="1"/>
</dbReference>
<proteinExistence type="predicted"/>
<dbReference type="Proteomes" id="UP000236728">
    <property type="component" value="Unassembled WGS sequence"/>
</dbReference>
<protein>
    <submittedName>
        <fullName evidence="2">UDP-galactopyranose mutase</fullName>
    </submittedName>
</protein>
<dbReference type="GO" id="GO:0008767">
    <property type="term" value="F:UDP-galactopyranose mutase activity"/>
    <property type="evidence" value="ECO:0007669"/>
    <property type="project" value="TreeGrafter"/>
</dbReference>
<dbReference type="PANTHER" id="PTHR21197">
    <property type="entry name" value="UDP-GALACTOPYRANOSE MUTASE"/>
    <property type="match status" value="1"/>
</dbReference>
<keyword evidence="3" id="KW-1185">Reference proteome</keyword>
<dbReference type="OrthoDB" id="9814556at2"/>
<evidence type="ECO:0000313" key="2">
    <source>
        <dbReference type="EMBL" id="SEG18826.1"/>
    </source>
</evidence>
<dbReference type="Pfam" id="PF01593">
    <property type="entry name" value="Amino_oxidase"/>
    <property type="match status" value="1"/>
</dbReference>
<evidence type="ECO:0000259" key="1">
    <source>
        <dbReference type="Pfam" id="PF01593"/>
    </source>
</evidence>
<dbReference type="RefSeq" id="WP_103933010.1">
    <property type="nucleotide sequence ID" value="NZ_FNVA01000003.1"/>
</dbReference>
<dbReference type="PANTHER" id="PTHR21197:SF0">
    <property type="entry name" value="UDP-GALACTOPYRANOSE MUTASE"/>
    <property type="match status" value="1"/>
</dbReference>
<organism evidence="2 3">
    <name type="scientific">Bryocella elongata</name>
    <dbReference type="NCBI Taxonomy" id="863522"/>
    <lineage>
        <taxon>Bacteria</taxon>
        <taxon>Pseudomonadati</taxon>
        <taxon>Acidobacteriota</taxon>
        <taxon>Terriglobia</taxon>
        <taxon>Terriglobales</taxon>
        <taxon>Acidobacteriaceae</taxon>
        <taxon>Bryocella</taxon>
    </lineage>
</organism>
<dbReference type="SUPFAM" id="SSF51971">
    <property type="entry name" value="Nucleotide-binding domain"/>
    <property type="match status" value="1"/>
</dbReference>
<dbReference type="NCBIfam" id="NF005546">
    <property type="entry name" value="PRK07208.1-2"/>
    <property type="match status" value="1"/>
</dbReference>
<dbReference type="Gene3D" id="3.50.50.60">
    <property type="entry name" value="FAD/NAD(P)-binding domain"/>
    <property type="match status" value="2"/>
</dbReference>
<dbReference type="InterPro" id="IPR002937">
    <property type="entry name" value="Amino_oxidase"/>
</dbReference>
<name>A0A1H5Y5L0_9BACT</name>
<gene>
    <name evidence="2" type="ORF">SAMN05421819_2116</name>
</gene>
<feature type="domain" description="Amine oxidase" evidence="1">
    <location>
        <begin position="13"/>
        <end position="519"/>
    </location>
</feature>
<dbReference type="GO" id="GO:0005829">
    <property type="term" value="C:cytosol"/>
    <property type="evidence" value="ECO:0007669"/>
    <property type="project" value="TreeGrafter"/>
</dbReference>
<dbReference type="InterPro" id="IPR036188">
    <property type="entry name" value="FAD/NAD-bd_sf"/>
</dbReference>
<dbReference type="GO" id="GO:0050660">
    <property type="term" value="F:flavin adenine dinucleotide binding"/>
    <property type="evidence" value="ECO:0007669"/>
    <property type="project" value="TreeGrafter"/>
</dbReference>
<sequence>MPGTAIIIGAGPAGLTAALELLRRTGIQPIILEASHEIGGISRTIRYNGNRMDIGGHRFFSKSDRVMQWWMELMPPEHTDSEQIAISYQGKQRVVPVPADVPNEPPLRGMGPLQPHAAEHLDDEVEPTGHIVPVVAPVDTAKPSDDLVMLVRPRKSRIYYLRRFFDYPIKLSKSTIENLGPARMTRIGISYISSRLFPIKNEKSLEDFLINRFGKELYLTFFKSYTEKVWGVPCDQISAEWGAQRIKGLSLTTALKHFVKKAFSSAPANSGDLSQKGTDTSLIERFLYPKFGPGQLWEHVADQIVAKGGEIHMGWTVDAIEVEGTHVVAVEALSDTGERRRFEGDYFFSTMPMRDLVRAMRSPVPDNVREVSEGLQYRDFITVGVLANKLDVEDPDASLGESRLIKDTWIYIQEPDVQIGRLQIFNNWSPYMVSDPSKVWIGLEYFCYESDPLWSMPDEDLKKFAAAELEKIGILRTSEVLDAHVVRVPKTYPAYFGTYERFDELRSFTDSFDNLFLVGRNGMHKYNNQDHSMLTAMAVVDGLAAGHVDKASLWSINTEQEYHEEKKS</sequence>
<accession>A0A1H5Y5L0</accession>
<dbReference type="GO" id="GO:0016491">
    <property type="term" value="F:oxidoreductase activity"/>
    <property type="evidence" value="ECO:0007669"/>
    <property type="project" value="InterPro"/>
</dbReference>